<dbReference type="Proteomes" id="UP001500298">
    <property type="component" value="Unassembled WGS sequence"/>
</dbReference>
<protein>
    <recommendedName>
        <fullName evidence="3">Right handed beta helix region</fullName>
    </recommendedName>
</protein>
<proteinExistence type="predicted"/>
<accession>A0ABP9DLK0</accession>
<comment type="caution">
    <text evidence="1">The sequence shown here is derived from an EMBL/GenBank/DDBJ whole genome shotgun (WGS) entry which is preliminary data.</text>
</comment>
<evidence type="ECO:0008006" key="3">
    <source>
        <dbReference type="Google" id="ProtNLM"/>
    </source>
</evidence>
<name>A0ABP9DLK0_9BACT</name>
<dbReference type="PROSITE" id="PS51257">
    <property type="entry name" value="PROKAR_LIPOPROTEIN"/>
    <property type="match status" value="1"/>
</dbReference>
<evidence type="ECO:0000313" key="1">
    <source>
        <dbReference type="EMBL" id="GAA4846609.1"/>
    </source>
</evidence>
<sequence>MKKFIKYTAAVAATTLAMTSCTEDNNPVVDPTMDLVKEAEAKWAALSGLDEATGAGDLTAAWAKDWAVGVDYAGTVVAQAAIDEAKANNRVLEGRYSENVTIGAGEVWVLNGGVHFDEGAMLTIGAGAIIVDERDAESEDAEVAAKAVGYILMERGSKIMAEGTAEEMIVFTSTKQERGAWGGLIINGRAPINAGDENGEAEAEISGSKYGGADAADNSGMLKFVRVEFTGNIITADKEHNGITFNGVGNQTVVENVQSHMGADDGFEWFGGTLNVSNLISTGSEDDSFDWTFGWSGKGMNLIAIQSADAGDRGIEADNNRNNNTLEAYSNPTLENVTLIGRNADGKAGFKFREGTKATVKNLLVENFQIALDVQHDVTLTNLIDGNLSVENFKAVGATTVLKFKGDE</sequence>
<dbReference type="RefSeq" id="WP_345374007.1">
    <property type="nucleotide sequence ID" value="NZ_BAABJX010000054.1"/>
</dbReference>
<dbReference type="PANTHER" id="PTHR41339:SF1">
    <property type="entry name" value="SECRETED PROTEIN"/>
    <property type="match status" value="1"/>
</dbReference>
<evidence type="ECO:0000313" key="2">
    <source>
        <dbReference type="Proteomes" id="UP001500298"/>
    </source>
</evidence>
<dbReference type="PANTHER" id="PTHR41339">
    <property type="entry name" value="LIPL48"/>
    <property type="match status" value="1"/>
</dbReference>
<reference evidence="2" key="1">
    <citation type="journal article" date="2019" name="Int. J. Syst. Evol. Microbiol.">
        <title>The Global Catalogue of Microorganisms (GCM) 10K type strain sequencing project: providing services to taxonomists for standard genome sequencing and annotation.</title>
        <authorList>
            <consortium name="The Broad Institute Genomics Platform"/>
            <consortium name="The Broad Institute Genome Sequencing Center for Infectious Disease"/>
            <person name="Wu L."/>
            <person name="Ma J."/>
        </authorList>
    </citation>
    <scope>NUCLEOTIDE SEQUENCE [LARGE SCALE GENOMIC DNA]</scope>
    <source>
        <strain evidence="2">JCM 18326</strain>
    </source>
</reference>
<dbReference type="EMBL" id="BAABJX010000054">
    <property type="protein sequence ID" value="GAA4846609.1"/>
    <property type="molecule type" value="Genomic_DNA"/>
</dbReference>
<gene>
    <name evidence="1" type="ORF">GCM10023331_34200</name>
</gene>
<keyword evidence="2" id="KW-1185">Reference proteome</keyword>
<organism evidence="1 2">
    <name type="scientific">Algivirga pacifica</name>
    <dbReference type="NCBI Taxonomy" id="1162670"/>
    <lineage>
        <taxon>Bacteria</taxon>
        <taxon>Pseudomonadati</taxon>
        <taxon>Bacteroidota</taxon>
        <taxon>Cytophagia</taxon>
        <taxon>Cytophagales</taxon>
        <taxon>Flammeovirgaceae</taxon>
        <taxon>Algivirga</taxon>
    </lineage>
</organism>